<sequence length="605" mass="65791">MRSGRTRLCAGRKEGEKTVGILMVLSLWGYCFVLCRKGGVPFWWAPLVCASGISLALFGGALSGRLADMSGLVLAGGLLCFLYFSACAWRGKIRLPGWRAEVVCIGAGMAVFALLSLRLRLTHYDNFSHWALIVKYLLLAEELPQAGDALLAFRDYPPGMSLILFYVCRYAGHSQGMMLLAQNSVILSCFLAMFGIVKERRRFLLYSFLGMGCAMLSYLNLTIRINNLLVDFLLPLLALASVACAYRETDNRRLCAVQIPLLGFTGIVKGTGLFFAGVAGVYAVWRLFQNARGTGGKRGRRMAVCLPAALLTLAGAAAPALLWQRHVETDLADFEGKFQAGAGTGAGEAARARLRPQIAEDFLRAFLDPADRAFQVIALAVLLALAAALWSRLALRRRWKVGWVLLPALAAVAAYYGGMLYMYLFTMPEEEALQLAGFDRYACSAATLFAGLLLLCAVTDMEGSFAVDIDERGPYRAYSSPAAKRRYQYAVLATILVGVNFLYSEYSGLLVIRSSYEASLPGRARALVGDRWPAGGRADPRRYLVVASDAGGQVSSGEAGYVFRYFLWAEHVDVKETAEGADGYDCVIVLDPEPALAPSLSGVVE</sequence>
<evidence type="ECO:0000256" key="1">
    <source>
        <dbReference type="SAM" id="Phobius"/>
    </source>
</evidence>
<feature type="transmembrane region" description="Helical" evidence="1">
    <location>
        <begin position="445"/>
        <end position="467"/>
    </location>
</feature>
<accession>A0A938XAV8</accession>
<reference evidence="2" key="2">
    <citation type="journal article" date="2021" name="Sci. Rep.">
        <title>The distribution of antibiotic resistance genes in chicken gut microbiota commensals.</title>
        <authorList>
            <person name="Juricova H."/>
            <person name="Matiasovicova J."/>
            <person name="Kubasova T."/>
            <person name="Cejkova D."/>
            <person name="Rychlik I."/>
        </authorList>
    </citation>
    <scope>NUCLEOTIDE SEQUENCE</scope>
    <source>
        <strain evidence="2">An582</strain>
    </source>
</reference>
<dbReference type="Proteomes" id="UP000705508">
    <property type="component" value="Unassembled WGS sequence"/>
</dbReference>
<proteinExistence type="predicted"/>
<feature type="transmembrane region" description="Helical" evidence="1">
    <location>
        <begin position="42"/>
        <end position="63"/>
    </location>
</feature>
<feature type="transmembrane region" description="Helical" evidence="1">
    <location>
        <begin position="304"/>
        <end position="323"/>
    </location>
</feature>
<dbReference type="AlphaFoldDB" id="A0A938XAV8"/>
<feature type="transmembrane region" description="Helical" evidence="1">
    <location>
        <begin position="403"/>
        <end position="425"/>
    </location>
</feature>
<evidence type="ECO:0000313" key="2">
    <source>
        <dbReference type="EMBL" id="MBM6948091.1"/>
    </source>
</evidence>
<name>A0A938XAV8_9CLOT</name>
<reference evidence="2" key="1">
    <citation type="submission" date="2020-08" db="EMBL/GenBank/DDBJ databases">
        <authorList>
            <person name="Cejkova D."/>
            <person name="Kubasova T."/>
            <person name="Jahodarova E."/>
            <person name="Rychlik I."/>
        </authorList>
    </citation>
    <scope>NUCLEOTIDE SEQUENCE</scope>
    <source>
        <strain evidence="2">An582</strain>
    </source>
</reference>
<dbReference type="EMBL" id="JACJKS010000005">
    <property type="protein sequence ID" value="MBM6948091.1"/>
    <property type="molecule type" value="Genomic_DNA"/>
</dbReference>
<feature type="transmembrane region" description="Helical" evidence="1">
    <location>
        <begin position="261"/>
        <end position="284"/>
    </location>
</feature>
<feature type="transmembrane region" description="Helical" evidence="1">
    <location>
        <begin position="487"/>
        <end position="503"/>
    </location>
</feature>
<keyword evidence="1" id="KW-0472">Membrane</keyword>
<feature type="transmembrane region" description="Helical" evidence="1">
    <location>
        <begin position="373"/>
        <end position="391"/>
    </location>
</feature>
<evidence type="ECO:0000313" key="3">
    <source>
        <dbReference type="Proteomes" id="UP000705508"/>
    </source>
</evidence>
<keyword evidence="1" id="KW-0812">Transmembrane</keyword>
<organism evidence="2 3">
    <name type="scientific">Mordavella massiliensis</name>
    <dbReference type="NCBI Taxonomy" id="1871024"/>
    <lineage>
        <taxon>Bacteria</taxon>
        <taxon>Bacillati</taxon>
        <taxon>Bacillota</taxon>
        <taxon>Clostridia</taxon>
        <taxon>Eubacteriales</taxon>
        <taxon>Clostridiaceae</taxon>
        <taxon>Mordavella</taxon>
    </lineage>
</organism>
<keyword evidence="1" id="KW-1133">Transmembrane helix</keyword>
<dbReference type="RefSeq" id="WP_204906113.1">
    <property type="nucleotide sequence ID" value="NZ_JACJKS010000005.1"/>
</dbReference>
<protein>
    <submittedName>
        <fullName evidence="2">Uncharacterized protein</fullName>
    </submittedName>
</protein>
<feature type="transmembrane region" description="Helical" evidence="1">
    <location>
        <begin position="179"/>
        <end position="197"/>
    </location>
</feature>
<feature type="transmembrane region" description="Helical" evidence="1">
    <location>
        <begin position="203"/>
        <end position="221"/>
    </location>
</feature>
<comment type="caution">
    <text evidence="2">The sequence shown here is derived from an EMBL/GenBank/DDBJ whole genome shotgun (WGS) entry which is preliminary data.</text>
</comment>
<feature type="transmembrane region" description="Helical" evidence="1">
    <location>
        <begin position="100"/>
        <end position="119"/>
    </location>
</feature>
<feature type="transmembrane region" description="Helical" evidence="1">
    <location>
        <begin position="69"/>
        <end position="88"/>
    </location>
</feature>
<gene>
    <name evidence="2" type="ORF">H6A20_05360</name>
</gene>